<dbReference type="GO" id="GO:0030833">
    <property type="term" value="P:regulation of actin filament polymerization"/>
    <property type="evidence" value="ECO:0007669"/>
    <property type="project" value="InterPro"/>
</dbReference>
<dbReference type="PANTHER" id="PTHR12644">
    <property type="entry name" value="ARP2/3 COMPLEX 16 KD SUBUNIT P16-ARC"/>
    <property type="match status" value="1"/>
</dbReference>
<dbReference type="EMBL" id="CAJVPI010000068">
    <property type="protein sequence ID" value="CAG8472373.1"/>
    <property type="molecule type" value="Genomic_DNA"/>
</dbReference>
<dbReference type="AlphaFoldDB" id="A0A9N8W228"/>
<name>A0A9N8W228_9GLOM</name>
<comment type="function">
    <text evidence="7">Functions as component of the Arp2/3 complex which is involved in regulation of actin polymerization and together with an activating nucleation-promoting factor (NPF) mediates the formation of branched actin networks. Arp2/3 complex plays a critical role in the control of cell morphogenesis via the modulation of cell polarity development.</text>
</comment>
<dbReference type="Proteomes" id="UP000789739">
    <property type="component" value="Unassembled WGS sequence"/>
</dbReference>
<evidence type="ECO:0000256" key="2">
    <source>
        <dbReference type="ARBA" id="ARBA00006084"/>
    </source>
</evidence>
<dbReference type="InterPro" id="IPR036743">
    <property type="entry name" value="ARPC5_sf"/>
</dbReference>
<dbReference type="SUPFAM" id="SSF69103">
    <property type="entry name" value="Arp2/3 complex 16 kDa subunit ARPC5"/>
    <property type="match status" value="1"/>
</dbReference>
<accession>A0A9N8W228</accession>
<organism evidence="8 9">
    <name type="scientific">Paraglomus brasilianum</name>
    <dbReference type="NCBI Taxonomy" id="144538"/>
    <lineage>
        <taxon>Eukaryota</taxon>
        <taxon>Fungi</taxon>
        <taxon>Fungi incertae sedis</taxon>
        <taxon>Mucoromycota</taxon>
        <taxon>Glomeromycotina</taxon>
        <taxon>Glomeromycetes</taxon>
        <taxon>Paraglomerales</taxon>
        <taxon>Paraglomeraceae</taxon>
        <taxon>Paraglomus</taxon>
    </lineage>
</organism>
<evidence type="ECO:0000313" key="9">
    <source>
        <dbReference type="Proteomes" id="UP000789739"/>
    </source>
</evidence>
<evidence type="ECO:0000256" key="7">
    <source>
        <dbReference type="RuleBase" id="RU004301"/>
    </source>
</evidence>
<evidence type="ECO:0000256" key="1">
    <source>
        <dbReference type="ARBA" id="ARBA00004245"/>
    </source>
</evidence>
<protein>
    <recommendedName>
        <fullName evidence="5 7">Actin-related protein 2/3 complex subunit 5</fullName>
    </recommendedName>
</protein>
<dbReference type="PIRSF" id="PIRSF039096">
    <property type="entry name" value="p16-ARC"/>
    <property type="match status" value="1"/>
</dbReference>
<reference evidence="8" key="1">
    <citation type="submission" date="2021-06" db="EMBL/GenBank/DDBJ databases">
        <authorList>
            <person name="Kallberg Y."/>
            <person name="Tangrot J."/>
            <person name="Rosling A."/>
        </authorList>
    </citation>
    <scope>NUCLEOTIDE SEQUENCE</scope>
    <source>
        <strain evidence="8">BR232B</strain>
    </source>
</reference>
<dbReference type="Pfam" id="PF04699">
    <property type="entry name" value="P16-Arc"/>
    <property type="match status" value="1"/>
</dbReference>
<comment type="similarity">
    <text evidence="2 7">Belongs to the ARPC5 family.</text>
</comment>
<dbReference type="Gene3D" id="1.25.40.190">
    <property type="entry name" value="Actin-related protein 2/3 complex subunit 5"/>
    <property type="match status" value="1"/>
</dbReference>
<dbReference type="GO" id="GO:0044396">
    <property type="term" value="P:actin cortical patch organization"/>
    <property type="evidence" value="ECO:0007669"/>
    <property type="project" value="UniProtKB-ARBA"/>
</dbReference>
<gene>
    <name evidence="8" type="ORF">PBRASI_LOCUS1135</name>
</gene>
<dbReference type="GO" id="GO:0034314">
    <property type="term" value="P:Arp2/3 complex-mediated actin nucleation"/>
    <property type="evidence" value="ECO:0007669"/>
    <property type="project" value="InterPro"/>
</dbReference>
<evidence type="ECO:0000256" key="5">
    <source>
        <dbReference type="ARBA" id="ARBA00040214"/>
    </source>
</evidence>
<comment type="caution">
    <text evidence="8">The sequence shown here is derived from an EMBL/GenBank/DDBJ whole genome shotgun (WGS) entry which is preliminary data.</text>
</comment>
<evidence type="ECO:0000256" key="6">
    <source>
        <dbReference type="ARBA" id="ARBA00060329"/>
    </source>
</evidence>
<keyword evidence="3" id="KW-0963">Cytoplasm</keyword>
<keyword evidence="4 7" id="KW-0206">Cytoskeleton</keyword>
<keyword evidence="9" id="KW-1185">Reference proteome</keyword>
<evidence type="ECO:0000256" key="3">
    <source>
        <dbReference type="ARBA" id="ARBA00022490"/>
    </source>
</evidence>
<dbReference type="OrthoDB" id="429520at2759"/>
<comment type="subcellular location">
    <subcellularLocation>
        <location evidence="1">Cytoplasm</location>
        <location evidence="1">Cytoskeleton</location>
    </subcellularLocation>
</comment>
<dbReference type="InterPro" id="IPR006789">
    <property type="entry name" value="ARPC5"/>
</dbReference>
<dbReference type="FunFam" id="1.25.40.190:FF:000003">
    <property type="entry name" value="Actin-related protein 2/3 complex subunit 5"/>
    <property type="match status" value="1"/>
</dbReference>
<evidence type="ECO:0000256" key="4">
    <source>
        <dbReference type="ARBA" id="ARBA00023212"/>
    </source>
</evidence>
<evidence type="ECO:0000313" key="8">
    <source>
        <dbReference type="EMBL" id="CAG8472373.1"/>
    </source>
</evidence>
<proteinExistence type="inferred from homology"/>
<sequence>MSFRKIDIDALDEEQLSREELFIFSNGVANGPTLESVKSGAIDVRNALTRGDTATALSIALDNPPYGLDNDEAKTQNTRSVLDVLSSVKASDIPGHVKSLSSDQQLVLMKYIYKGMAAPETGQSAVLLNWHEKLTEVAGVGCIVRVITDRKTV</sequence>
<dbReference type="GO" id="GO:0005885">
    <property type="term" value="C:Arp2/3 protein complex"/>
    <property type="evidence" value="ECO:0007669"/>
    <property type="project" value="InterPro"/>
</dbReference>
<comment type="function">
    <text evidence="6">Functions as a component of the Arp2/3 complex which is involved in regulation of actin polymerization and together with an activating nucleation-promoting factor (NPF) mediates the formation of branched actin networks.</text>
</comment>